<dbReference type="AlphaFoldDB" id="A0A8I0GCG8"/>
<dbReference type="PANTHER" id="PTHR18964">
    <property type="entry name" value="ROK (REPRESSOR, ORF, KINASE) FAMILY"/>
    <property type="match status" value="1"/>
</dbReference>
<dbReference type="PANTHER" id="PTHR18964:SF173">
    <property type="entry name" value="GLUCOKINASE"/>
    <property type="match status" value="1"/>
</dbReference>
<reference evidence="2 3" key="1">
    <citation type="submission" date="2020-08" db="EMBL/GenBank/DDBJ databases">
        <title>Winkia gen. nov., sp. nov., isolated from faeces of the Anser albifrons in China.</title>
        <authorList>
            <person name="Liu Q."/>
        </authorList>
    </citation>
    <scope>NUCLEOTIDE SEQUENCE [LARGE SCALE GENOMIC DNA]</scope>
    <source>
        <strain evidence="2 3">C62</strain>
    </source>
</reference>
<dbReference type="InterPro" id="IPR043129">
    <property type="entry name" value="ATPase_NBD"/>
</dbReference>
<dbReference type="Gene3D" id="3.30.420.40">
    <property type="match status" value="2"/>
</dbReference>
<protein>
    <submittedName>
        <fullName evidence="2">ROK family protein</fullName>
    </submittedName>
</protein>
<organism evidence="2 3">
    <name type="scientific">Nanchangia anserum</name>
    <dbReference type="NCBI Taxonomy" id="2692125"/>
    <lineage>
        <taxon>Bacteria</taxon>
        <taxon>Bacillati</taxon>
        <taxon>Actinomycetota</taxon>
        <taxon>Actinomycetes</taxon>
        <taxon>Actinomycetales</taxon>
        <taxon>Actinomycetaceae</taxon>
        <taxon>Nanchangia</taxon>
    </lineage>
</organism>
<dbReference type="EMBL" id="JACRUO010000001">
    <property type="protein sequence ID" value="MBD3689731.1"/>
    <property type="molecule type" value="Genomic_DNA"/>
</dbReference>
<accession>A0A8I0GCG8</accession>
<evidence type="ECO:0000256" key="1">
    <source>
        <dbReference type="ARBA" id="ARBA00006479"/>
    </source>
</evidence>
<keyword evidence="3" id="KW-1185">Reference proteome</keyword>
<gene>
    <name evidence="2" type="ORF">H8R10_05760</name>
</gene>
<dbReference type="InterPro" id="IPR000600">
    <property type="entry name" value="ROK"/>
</dbReference>
<dbReference type="Proteomes" id="UP000627538">
    <property type="component" value="Unassembled WGS sequence"/>
</dbReference>
<name>A0A8I0GCG8_9ACTO</name>
<proteinExistence type="inferred from homology"/>
<comment type="caution">
    <text evidence="2">The sequence shown here is derived from an EMBL/GenBank/DDBJ whole genome shotgun (WGS) entry which is preliminary data.</text>
</comment>
<comment type="similarity">
    <text evidence="1">Belongs to the ROK (NagC/XylR) family.</text>
</comment>
<evidence type="ECO:0000313" key="3">
    <source>
        <dbReference type="Proteomes" id="UP000627538"/>
    </source>
</evidence>
<sequence>MNCATPPSDTSAESGRMSLTHIAQVADVVAFVRSSPQPVTRADIGSHLRIGRNAVQRRIEAGAALGLLRVVGRGASTGGRSPEVWGFNDDAGRVLTCCIGIRESALAVTTLTGTIQARLTVSLGILDDVTDVCTSLVAKLRELIATAGDGSPIWGLGLTVPMPINTATGRPLNLVALATHQDDPWVEFPVRQFFSYHLKMPVWMDDEVDAMSHAAASRPGAPENLFYVRLSLGLGLGIVSEGAVHRGEAGASGELAHIQVDTSSTSVCRCGRRGCLETFVSGGAFEATANRGEVWWNSPYLKEIHDDVGHISMDDVFSGIAQGDQQCVKIAADAGIRLAGVLAVLATIYNPGEIVIGGAVTESGNLFASIVESSIRRRVLPTIGERIVVRMGGRDHSDEITGIARLLADALLGVDRLARWIPAGSPAACRDLIETQPQMTVPPPAEYEWAAGDNLPPPSLDLGGGNDDLPGVFSREGDGDVGDANAHSQGDVVLARSQSVGAHDPHDCLVGVFPPERRHCPQLVEGEPVLAVIGAEADRLALDRLAVDDDLDVVNHRQGNAAVVGNAGSDIKPDDLVVFPNRLFAAFGVNVTVEHFCFSLPVVDVARQHVLMLGDLLDVADFFTRDHEALALVL</sequence>
<dbReference type="SUPFAM" id="SSF53067">
    <property type="entry name" value="Actin-like ATPase domain"/>
    <property type="match status" value="2"/>
</dbReference>
<dbReference type="Pfam" id="PF00480">
    <property type="entry name" value="ROK"/>
    <property type="match status" value="1"/>
</dbReference>
<evidence type="ECO:0000313" key="2">
    <source>
        <dbReference type="EMBL" id="MBD3689731.1"/>
    </source>
</evidence>